<dbReference type="AlphaFoldDB" id="A0A917NH08"/>
<evidence type="ECO:0000313" key="3">
    <source>
        <dbReference type="Proteomes" id="UP000657574"/>
    </source>
</evidence>
<sequence>MPAQARARREADLAGDVLHGQVAGLQEVPGPGDALLDDPAAGAETGLVAEAAGEGAPAHPGVFGEAGEGERFAEALQGPGAGGGGARGAADRVRLLDVLRLAAVPERRDDAPAGHRVGQFAAVVNAHDVLADADAGGGSGRGEDAAVVHEQDVRVQVDLRMGAPEPVGHLPVSGGAAPVEEARGGEDEGGRADRDDARPGGIVVSILPVGSNDFPEEAERLGVRAVRMLVDADRAGMRAITGLVESGKLRATIAGTFPLTDAAEAHELGDTGWTTGKLVLLAD</sequence>
<evidence type="ECO:0008006" key="4">
    <source>
        <dbReference type="Google" id="ProtNLM"/>
    </source>
</evidence>
<name>A0A917NH08_9ACTN</name>
<organism evidence="2 3">
    <name type="scientific">Streptomyces brasiliensis</name>
    <dbReference type="NCBI Taxonomy" id="1954"/>
    <lineage>
        <taxon>Bacteria</taxon>
        <taxon>Bacillati</taxon>
        <taxon>Actinomycetota</taxon>
        <taxon>Actinomycetes</taxon>
        <taxon>Kitasatosporales</taxon>
        <taxon>Streptomycetaceae</taxon>
        <taxon>Streptomyces</taxon>
    </lineage>
</organism>
<gene>
    <name evidence="2" type="ORF">GCM10010121_004570</name>
</gene>
<feature type="compositionally biased region" description="Basic and acidic residues" evidence="1">
    <location>
        <begin position="180"/>
        <end position="198"/>
    </location>
</feature>
<reference evidence="2" key="2">
    <citation type="submission" date="2020-09" db="EMBL/GenBank/DDBJ databases">
        <authorList>
            <person name="Sun Q."/>
            <person name="Ohkuma M."/>
        </authorList>
    </citation>
    <scope>NUCLEOTIDE SEQUENCE</scope>
    <source>
        <strain evidence="2">JCM 3086</strain>
    </source>
</reference>
<proteinExistence type="predicted"/>
<evidence type="ECO:0000256" key="1">
    <source>
        <dbReference type="SAM" id="MobiDB-lite"/>
    </source>
</evidence>
<dbReference type="Proteomes" id="UP000657574">
    <property type="component" value="Unassembled WGS sequence"/>
</dbReference>
<dbReference type="Gene3D" id="3.90.180.10">
    <property type="entry name" value="Medium-chain alcohol dehydrogenases, catalytic domain"/>
    <property type="match status" value="1"/>
</dbReference>
<dbReference type="EMBL" id="BMQA01000001">
    <property type="protein sequence ID" value="GGI97388.1"/>
    <property type="molecule type" value="Genomic_DNA"/>
</dbReference>
<reference evidence="2" key="1">
    <citation type="journal article" date="2014" name="Int. J. Syst. Evol. Microbiol.">
        <title>Complete genome sequence of Corynebacterium casei LMG S-19264T (=DSM 44701T), isolated from a smear-ripened cheese.</title>
        <authorList>
            <consortium name="US DOE Joint Genome Institute (JGI-PGF)"/>
            <person name="Walter F."/>
            <person name="Albersmeier A."/>
            <person name="Kalinowski J."/>
            <person name="Ruckert C."/>
        </authorList>
    </citation>
    <scope>NUCLEOTIDE SEQUENCE</scope>
    <source>
        <strain evidence="2">JCM 3086</strain>
    </source>
</reference>
<dbReference type="Gene3D" id="3.40.50.720">
    <property type="entry name" value="NAD(P)-binding Rossmann-like Domain"/>
    <property type="match status" value="1"/>
</dbReference>
<dbReference type="Pfam" id="PF13602">
    <property type="entry name" value="ADH_zinc_N_2"/>
    <property type="match status" value="1"/>
</dbReference>
<accession>A0A917NH08</accession>
<evidence type="ECO:0000313" key="2">
    <source>
        <dbReference type="EMBL" id="GGI97388.1"/>
    </source>
</evidence>
<comment type="caution">
    <text evidence="2">The sequence shown here is derived from an EMBL/GenBank/DDBJ whole genome shotgun (WGS) entry which is preliminary data.</text>
</comment>
<feature type="region of interest" description="Disordered" evidence="1">
    <location>
        <begin position="166"/>
        <end position="199"/>
    </location>
</feature>
<keyword evidence="3" id="KW-1185">Reference proteome</keyword>
<protein>
    <recommendedName>
        <fullName evidence="4">Zinc-binding dehydrogenase</fullName>
    </recommendedName>
</protein>